<keyword evidence="9" id="KW-0067">ATP-binding</keyword>
<dbReference type="PROSITE" id="PS51163">
    <property type="entry name" value="YRDC"/>
    <property type="match status" value="1"/>
</dbReference>
<comment type="similarity">
    <text evidence="2">Belongs to the SUA5 family.</text>
</comment>
<dbReference type="GO" id="GO:0005524">
    <property type="term" value="F:ATP binding"/>
    <property type="evidence" value="ECO:0007669"/>
    <property type="project" value="UniProtKB-KW"/>
</dbReference>
<dbReference type="PANTHER" id="PTHR17490:SF16">
    <property type="entry name" value="THREONYLCARBAMOYL-AMP SYNTHASE"/>
    <property type="match status" value="1"/>
</dbReference>
<dbReference type="EC" id="2.7.7.87" evidence="3"/>
<keyword evidence="4" id="KW-0963">Cytoplasm</keyword>
<keyword evidence="8" id="KW-0547">Nucleotide-binding</keyword>
<dbReference type="GO" id="GO:0000049">
    <property type="term" value="F:tRNA binding"/>
    <property type="evidence" value="ECO:0007669"/>
    <property type="project" value="TreeGrafter"/>
</dbReference>
<evidence type="ECO:0000256" key="3">
    <source>
        <dbReference type="ARBA" id="ARBA00012584"/>
    </source>
</evidence>
<dbReference type="NCBIfam" id="TIGR00057">
    <property type="entry name" value="L-threonylcarbamoyladenylate synthase"/>
    <property type="match status" value="1"/>
</dbReference>
<keyword evidence="5" id="KW-0808">Transferase</keyword>
<dbReference type="GO" id="GO:0008033">
    <property type="term" value="P:tRNA processing"/>
    <property type="evidence" value="ECO:0007669"/>
    <property type="project" value="UniProtKB-KW"/>
</dbReference>
<dbReference type="InterPro" id="IPR006070">
    <property type="entry name" value="Sua5-like_dom"/>
</dbReference>
<evidence type="ECO:0000256" key="2">
    <source>
        <dbReference type="ARBA" id="ARBA00007663"/>
    </source>
</evidence>
<evidence type="ECO:0000259" key="12">
    <source>
        <dbReference type="PROSITE" id="PS51163"/>
    </source>
</evidence>
<protein>
    <recommendedName>
        <fullName evidence="10">L-threonylcarbamoyladenylate synthase</fullName>
        <ecNumber evidence="3">2.7.7.87</ecNumber>
    </recommendedName>
    <alternativeName>
        <fullName evidence="10">L-threonylcarbamoyladenylate synthase</fullName>
    </alternativeName>
</protein>
<accession>A0A929MZU6</accession>
<dbReference type="PANTHER" id="PTHR17490">
    <property type="entry name" value="SUA5"/>
    <property type="match status" value="1"/>
</dbReference>
<comment type="catalytic activity">
    <reaction evidence="11">
        <text>L-threonine + hydrogencarbonate + ATP = L-threonylcarbamoyladenylate + diphosphate + H2O</text>
        <dbReference type="Rhea" id="RHEA:36407"/>
        <dbReference type="ChEBI" id="CHEBI:15377"/>
        <dbReference type="ChEBI" id="CHEBI:17544"/>
        <dbReference type="ChEBI" id="CHEBI:30616"/>
        <dbReference type="ChEBI" id="CHEBI:33019"/>
        <dbReference type="ChEBI" id="CHEBI:57926"/>
        <dbReference type="ChEBI" id="CHEBI:73682"/>
        <dbReference type="EC" id="2.7.7.87"/>
    </reaction>
</comment>
<dbReference type="InterPro" id="IPR017945">
    <property type="entry name" value="DHBP_synth_RibB-like_a/b_dom"/>
</dbReference>
<sequence>MSTMNTTPTIVACAPRWAAPDLDKARLAAASGALLVIPTDTVYGIGADAANPGAVARLLAVKGRGRQKPPPVLVADPDSIDRLCADVPEAARRLARAHWPGPLTLVLRARDGLGWDLGDTGGTIALRVPDHPGALALLRATGPMAVTSANTTGQPPATTIDQAVAYFGDAVGLYVDAGPTASSTPSTIVAFTGGAARILRHGALGADGIAALAPLEPEDRPGEGDNAR</sequence>
<keyword evidence="6" id="KW-0819">tRNA processing</keyword>
<comment type="caution">
    <text evidence="13">The sequence shown here is derived from an EMBL/GenBank/DDBJ whole genome shotgun (WGS) entry which is preliminary data.</text>
</comment>
<dbReference type="GO" id="GO:0003725">
    <property type="term" value="F:double-stranded RNA binding"/>
    <property type="evidence" value="ECO:0007669"/>
    <property type="project" value="InterPro"/>
</dbReference>
<dbReference type="GO" id="GO:0061710">
    <property type="term" value="F:L-threonylcarbamoyladenylate synthase"/>
    <property type="evidence" value="ECO:0007669"/>
    <property type="project" value="UniProtKB-EC"/>
</dbReference>
<evidence type="ECO:0000313" key="14">
    <source>
        <dbReference type="Proteomes" id="UP000718630"/>
    </source>
</evidence>
<proteinExistence type="inferred from homology"/>
<evidence type="ECO:0000256" key="4">
    <source>
        <dbReference type="ARBA" id="ARBA00022490"/>
    </source>
</evidence>
<dbReference type="Proteomes" id="UP000718630">
    <property type="component" value="Unassembled WGS sequence"/>
</dbReference>
<comment type="subcellular location">
    <subcellularLocation>
        <location evidence="1">Cytoplasm</location>
    </subcellularLocation>
</comment>
<dbReference type="SUPFAM" id="SSF55821">
    <property type="entry name" value="YrdC/RibB"/>
    <property type="match status" value="1"/>
</dbReference>
<evidence type="ECO:0000256" key="1">
    <source>
        <dbReference type="ARBA" id="ARBA00004496"/>
    </source>
</evidence>
<dbReference type="GO" id="GO:0006450">
    <property type="term" value="P:regulation of translational fidelity"/>
    <property type="evidence" value="ECO:0007669"/>
    <property type="project" value="TreeGrafter"/>
</dbReference>
<dbReference type="EMBL" id="JABZFZ010000248">
    <property type="protein sequence ID" value="MBF0940254.1"/>
    <property type="molecule type" value="Genomic_DNA"/>
</dbReference>
<keyword evidence="7" id="KW-0548">Nucleotidyltransferase</keyword>
<dbReference type="Pfam" id="PF01300">
    <property type="entry name" value="Sua5_yciO_yrdC"/>
    <property type="match status" value="1"/>
</dbReference>
<feature type="domain" description="YrdC-like" evidence="12">
    <location>
        <begin position="19"/>
        <end position="204"/>
    </location>
</feature>
<evidence type="ECO:0000256" key="7">
    <source>
        <dbReference type="ARBA" id="ARBA00022695"/>
    </source>
</evidence>
<dbReference type="Gene3D" id="3.90.870.10">
    <property type="entry name" value="DHBP synthase"/>
    <property type="match status" value="1"/>
</dbReference>
<evidence type="ECO:0000256" key="10">
    <source>
        <dbReference type="ARBA" id="ARBA00029774"/>
    </source>
</evidence>
<gene>
    <name evidence="13" type="ORF">HXK03_05200</name>
</gene>
<dbReference type="InterPro" id="IPR050156">
    <property type="entry name" value="TC-AMP_synthase_SUA5"/>
</dbReference>
<evidence type="ECO:0000256" key="8">
    <source>
        <dbReference type="ARBA" id="ARBA00022741"/>
    </source>
</evidence>
<evidence type="ECO:0000313" key="13">
    <source>
        <dbReference type="EMBL" id="MBF0940254.1"/>
    </source>
</evidence>
<dbReference type="AlphaFoldDB" id="A0A929MZU6"/>
<dbReference type="GO" id="GO:0005737">
    <property type="term" value="C:cytoplasm"/>
    <property type="evidence" value="ECO:0007669"/>
    <property type="project" value="UniProtKB-SubCell"/>
</dbReference>
<evidence type="ECO:0000256" key="9">
    <source>
        <dbReference type="ARBA" id="ARBA00022840"/>
    </source>
</evidence>
<name>A0A929MZU6_9ACTO</name>
<evidence type="ECO:0000256" key="6">
    <source>
        <dbReference type="ARBA" id="ARBA00022694"/>
    </source>
</evidence>
<evidence type="ECO:0000256" key="5">
    <source>
        <dbReference type="ARBA" id="ARBA00022679"/>
    </source>
</evidence>
<reference evidence="13" key="1">
    <citation type="submission" date="2020-04" db="EMBL/GenBank/DDBJ databases">
        <title>Deep metagenomics examines the oral microbiome during advanced dental caries in children, revealing novel taxa and co-occurrences with host molecules.</title>
        <authorList>
            <person name="Baker J.L."/>
            <person name="Morton J.T."/>
            <person name="Dinis M."/>
            <person name="Alvarez R."/>
            <person name="Tran N.C."/>
            <person name="Knight R."/>
            <person name="Edlund A."/>
        </authorList>
    </citation>
    <scope>NUCLEOTIDE SEQUENCE</scope>
    <source>
        <strain evidence="13">JCVI_32_bin.64</strain>
    </source>
</reference>
<evidence type="ECO:0000256" key="11">
    <source>
        <dbReference type="ARBA" id="ARBA00048366"/>
    </source>
</evidence>
<organism evidence="13 14">
    <name type="scientific">Schaalia georgiae</name>
    <dbReference type="NCBI Taxonomy" id="52768"/>
    <lineage>
        <taxon>Bacteria</taxon>
        <taxon>Bacillati</taxon>
        <taxon>Actinomycetota</taxon>
        <taxon>Actinomycetes</taxon>
        <taxon>Actinomycetales</taxon>
        <taxon>Actinomycetaceae</taxon>
        <taxon>Schaalia</taxon>
    </lineage>
</organism>